<keyword evidence="1" id="KW-0812">Transmembrane</keyword>
<protein>
    <submittedName>
        <fullName evidence="2">Uncharacterized protein</fullName>
    </submittedName>
</protein>
<accession>A0A0F9Q4I3</accession>
<sequence>MAESRTLPAGSISAIGANFVAAVGKILAVFLPMAVNTKGDAVFYIKPKFRIFRKGFKMVSMDYTFSTASKAGKVITLKDSSSPLSQFITSTRTLSVQRLTILVGRCQCSYLMLKSTFAGAVFARAVEAKDYVTVKAGEILRLAVSFLHTSIIALFDRQYKHIIKRWEDFTGKEAVRIDAST</sequence>
<organism evidence="2">
    <name type="scientific">marine sediment metagenome</name>
    <dbReference type="NCBI Taxonomy" id="412755"/>
    <lineage>
        <taxon>unclassified sequences</taxon>
        <taxon>metagenomes</taxon>
        <taxon>ecological metagenomes</taxon>
    </lineage>
</organism>
<keyword evidence="1" id="KW-1133">Transmembrane helix</keyword>
<dbReference type="AlphaFoldDB" id="A0A0F9Q4I3"/>
<evidence type="ECO:0000313" key="2">
    <source>
        <dbReference type="EMBL" id="KKN38870.1"/>
    </source>
</evidence>
<comment type="caution">
    <text evidence="2">The sequence shown here is derived from an EMBL/GenBank/DDBJ whole genome shotgun (WGS) entry which is preliminary data.</text>
</comment>
<reference evidence="2" key="1">
    <citation type="journal article" date="2015" name="Nature">
        <title>Complex archaea that bridge the gap between prokaryotes and eukaryotes.</title>
        <authorList>
            <person name="Spang A."/>
            <person name="Saw J.H."/>
            <person name="Jorgensen S.L."/>
            <person name="Zaremba-Niedzwiedzka K."/>
            <person name="Martijn J."/>
            <person name="Lind A.E."/>
            <person name="van Eijk R."/>
            <person name="Schleper C."/>
            <person name="Guy L."/>
            <person name="Ettema T.J."/>
        </authorList>
    </citation>
    <scope>NUCLEOTIDE SEQUENCE</scope>
</reference>
<feature type="transmembrane region" description="Helical" evidence="1">
    <location>
        <begin position="12"/>
        <end position="35"/>
    </location>
</feature>
<dbReference type="EMBL" id="LAZR01001798">
    <property type="protein sequence ID" value="KKN38870.1"/>
    <property type="molecule type" value="Genomic_DNA"/>
</dbReference>
<proteinExistence type="predicted"/>
<gene>
    <name evidence="2" type="ORF">LCGC14_0749250</name>
</gene>
<evidence type="ECO:0000256" key="1">
    <source>
        <dbReference type="SAM" id="Phobius"/>
    </source>
</evidence>
<keyword evidence="1" id="KW-0472">Membrane</keyword>
<name>A0A0F9Q4I3_9ZZZZ</name>